<feature type="region of interest" description="Disordered" evidence="1">
    <location>
        <begin position="632"/>
        <end position="655"/>
    </location>
</feature>
<name>A0A812QMJ0_SYMPI</name>
<gene>
    <name evidence="2" type="primary">STK33</name>
    <name evidence="2" type="ORF">SPIL2461_LOCUS9702</name>
</gene>
<feature type="region of interest" description="Disordered" evidence="1">
    <location>
        <begin position="1"/>
        <end position="51"/>
    </location>
</feature>
<dbReference type="AlphaFoldDB" id="A0A812QMJ0"/>
<dbReference type="Proteomes" id="UP000649617">
    <property type="component" value="Unassembled WGS sequence"/>
</dbReference>
<proteinExistence type="predicted"/>
<evidence type="ECO:0000313" key="2">
    <source>
        <dbReference type="EMBL" id="CAE7394558.1"/>
    </source>
</evidence>
<organism evidence="2 3">
    <name type="scientific">Symbiodinium pilosum</name>
    <name type="common">Dinoflagellate</name>
    <dbReference type="NCBI Taxonomy" id="2952"/>
    <lineage>
        <taxon>Eukaryota</taxon>
        <taxon>Sar</taxon>
        <taxon>Alveolata</taxon>
        <taxon>Dinophyceae</taxon>
        <taxon>Suessiales</taxon>
        <taxon>Symbiodiniaceae</taxon>
        <taxon>Symbiodinium</taxon>
    </lineage>
</organism>
<evidence type="ECO:0000313" key="3">
    <source>
        <dbReference type="Proteomes" id="UP000649617"/>
    </source>
</evidence>
<dbReference type="OrthoDB" id="444670at2759"/>
<feature type="compositionally biased region" description="Basic and acidic residues" evidence="1">
    <location>
        <begin position="22"/>
        <end position="51"/>
    </location>
</feature>
<protein>
    <submittedName>
        <fullName evidence="2">STK33 protein</fullName>
    </submittedName>
</protein>
<feature type="non-terminal residue" evidence="2">
    <location>
        <position position="655"/>
    </location>
</feature>
<feature type="region of interest" description="Disordered" evidence="1">
    <location>
        <begin position="194"/>
        <end position="220"/>
    </location>
</feature>
<sequence>AEVRRARKKEQMAKDPRRKVALRIERGRREADLERHKAAEEGEPTKTKASSKDKAIPLVEFIAPGCSIDNKEPVEVVDVLKIQRKCQGLGYHQSVSEMLKIRRWQEKTKKPSTRSMESSCSGSKFESCSWLFSSSVLDSVSLEERQAVAKERRDGQLAQKIRQKLRNMRSDCPLYLCRAYGMVDRNGNPMLGNDSRYDFSDSENESLGSSDEGLHSRRNSGEVFARKSTMRWGRGATQVMGKRASQQRRSSGGNNDKAKLEAITKKVRTCRIKMQATVQWLKILFHKRRRLAAADKCLALLRQIGEWVRMRSTMKKFVAHVKSIQQTIRSYLAMKRKRCHLIEKEWCRIEDLNLSVHAQYKAHLAMQEKNANGNNRESSPGKLRAKRRVLQAVMQASVSNKWKTVVDISTQRIPVAERRAIIASYHRRAIRRHMHIGKTFLQVVWDALRASRELDQFLNQFHYDSSGSLEREKFKFLEVKKEDIHIEYQDQDLLYWQMSEAVIIQLVACSAQALVHASNFKEHPANQAIPVEKRKEWPEYVIGSDPYEFAEFVLLQLDRPFYHGRFGQPPTMRASDIMEMEVIRNERKLIEGKFMQSRFLKSGGTRFEKGEDDEAIPLEEIRDVDQALSLFGTTRARSKESNKELGSLEVKNQTG</sequence>
<evidence type="ECO:0000256" key="1">
    <source>
        <dbReference type="SAM" id="MobiDB-lite"/>
    </source>
</evidence>
<feature type="compositionally biased region" description="Basic and acidic residues" evidence="1">
    <location>
        <begin position="1"/>
        <end position="15"/>
    </location>
</feature>
<feature type="non-terminal residue" evidence="2">
    <location>
        <position position="1"/>
    </location>
</feature>
<reference evidence="2" key="1">
    <citation type="submission" date="2021-02" db="EMBL/GenBank/DDBJ databases">
        <authorList>
            <person name="Dougan E. K."/>
            <person name="Rhodes N."/>
            <person name="Thang M."/>
            <person name="Chan C."/>
        </authorList>
    </citation>
    <scope>NUCLEOTIDE SEQUENCE</scope>
</reference>
<dbReference type="EMBL" id="CAJNIZ010017158">
    <property type="protein sequence ID" value="CAE7394558.1"/>
    <property type="molecule type" value="Genomic_DNA"/>
</dbReference>
<accession>A0A812QMJ0</accession>
<keyword evidence="3" id="KW-1185">Reference proteome</keyword>
<feature type="region of interest" description="Disordered" evidence="1">
    <location>
        <begin position="235"/>
        <end position="257"/>
    </location>
</feature>
<comment type="caution">
    <text evidence="2">The sequence shown here is derived from an EMBL/GenBank/DDBJ whole genome shotgun (WGS) entry which is preliminary data.</text>
</comment>